<accession>A0ABZ0UKH2</accession>
<dbReference type="Proteomes" id="UP001325248">
    <property type="component" value="Chromosome"/>
</dbReference>
<evidence type="ECO:0000256" key="1">
    <source>
        <dbReference type="SAM" id="MobiDB-lite"/>
    </source>
</evidence>
<evidence type="ECO:0000313" key="2">
    <source>
        <dbReference type="EMBL" id="WPX76486.1"/>
    </source>
</evidence>
<dbReference type="Pfam" id="PF12958">
    <property type="entry name" value="DUF3847"/>
    <property type="match status" value="1"/>
</dbReference>
<gene>
    <name evidence="2" type="ORF">BLCOC_48720</name>
</gene>
<dbReference type="InterPro" id="IPR024215">
    <property type="entry name" value="DUF3847"/>
</dbReference>
<evidence type="ECO:0000313" key="3">
    <source>
        <dbReference type="Proteomes" id="UP001325248"/>
    </source>
</evidence>
<protein>
    <recommendedName>
        <fullName evidence="4">Relaxasome subunit MobC</fullName>
    </recommendedName>
</protein>
<name>A0ABZ0UKH2_9FIRM</name>
<feature type="region of interest" description="Disordered" evidence="1">
    <location>
        <begin position="1"/>
        <end position="36"/>
    </location>
</feature>
<feature type="compositionally biased region" description="Basic and acidic residues" evidence="1">
    <location>
        <begin position="1"/>
        <end position="24"/>
    </location>
</feature>
<evidence type="ECO:0008006" key="4">
    <source>
        <dbReference type="Google" id="ProtNLM"/>
    </source>
</evidence>
<organism evidence="2 3">
    <name type="scientific">Blautia producta</name>
    <dbReference type="NCBI Taxonomy" id="33035"/>
    <lineage>
        <taxon>Bacteria</taxon>
        <taxon>Bacillati</taxon>
        <taxon>Bacillota</taxon>
        <taxon>Clostridia</taxon>
        <taxon>Lachnospirales</taxon>
        <taxon>Lachnospiraceae</taxon>
        <taxon>Blautia</taxon>
    </lineage>
</organism>
<keyword evidence="3" id="KW-1185">Reference proteome</keyword>
<reference evidence="2" key="1">
    <citation type="submission" date="2023-10" db="EMBL/GenBank/DDBJ databases">
        <title>Genome sequence of Blautia coccoides DSM 935.</title>
        <authorList>
            <person name="Boeer T."/>
            <person name="Bengelsdorf F.R."/>
            <person name="Daniel R."/>
            <person name="Poehlein A."/>
        </authorList>
    </citation>
    <scope>NUCLEOTIDE SEQUENCE [LARGE SCALE GENOMIC DNA]</scope>
    <source>
        <strain evidence="2">DSM 935</strain>
    </source>
</reference>
<proteinExistence type="predicted"/>
<dbReference type="EMBL" id="CP136422">
    <property type="protein sequence ID" value="WPX76486.1"/>
    <property type="molecule type" value="Genomic_DNA"/>
</dbReference>
<sequence length="99" mass="11579">MSNQRKTYEERMAELEKKEQDSLKKAKQYSAQKKALDRQLKEIERKKRTNRLCQIGGAVESVLGCAIETDDIPKLIEFLNRQENNGRFFSKAMNKGNER</sequence>